<dbReference type="AlphaFoldDB" id="A0AAN8P4M7"/>
<protein>
    <submittedName>
        <fullName evidence="4">Uncharacterized protein</fullName>
    </submittedName>
</protein>
<evidence type="ECO:0000313" key="3">
    <source>
        <dbReference type="EMBL" id="KAK6621690.1"/>
    </source>
</evidence>
<evidence type="ECO:0000313" key="4">
    <source>
        <dbReference type="EMBL" id="KAK6638530.1"/>
    </source>
</evidence>
<dbReference type="EMBL" id="JAWJWE010000003">
    <property type="protein sequence ID" value="KAK6638530.1"/>
    <property type="molecule type" value="Genomic_DNA"/>
</dbReference>
<feature type="signal peptide" evidence="2">
    <location>
        <begin position="1"/>
        <end position="20"/>
    </location>
</feature>
<keyword evidence="5" id="KW-1185">Reference proteome</keyword>
<proteinExistence type="predicted"/>
<feature type="chain" id="PRO_5042867860" evidence="2">
    <location>
        <begin position="21"/>
        <end position="163"/>
    </location>
</feature>
<feature type="compositionally biased region" description="Acidic residues" evidence="1">
    <location>
        <begin position="152"/>
        <end position="163"/>
    </location>
</feature>
<accession>A0AAN8P4M7</accession>
<keyword evidence="2" id="KW-0732">Signal</keyword>
<name>A0AAN8P4M7_POLSC</name>
<reference evidence="4 6" key="1">
    <citation type="submission" date="2023-10" db="EMBL/GenBank/DDBJ databases">
        <title>Genomes of two closely related lineages of the louse Polyplax serrata with different host specificities.</title>
        <authorList>
            <person name="Martinu J."/>
            <person name="Tarabai H."/>
            <person name="Stefka J."/>
            <person name="Hypsa V."/>
        </authorList>
    </citation>
    <scope>NUCLEOTIDE SEQUENCE [LARGE SCALE GENOMIC DNA]</scope>
    <source>
        <strain evidence="3">98ZLc_SE</strain>
        <strain evidence="4">HR10_N</strain>
    </source>
</reference>
<organism evidence="4 6">
    <name type="scientific">Polyplax serrata</name>
    <name type="common">Common mouse louse</name>
    <dbReference type="NCBI Taxonomy" id="468196"/>
    <lineage>
        <taxon>Eukaryota</taxon>
        <taxon>Metazoa</taxon>
        <taxon>Ecdysozoa</taxon>
        <taxon>Arthropoda</taxon>
        <taxon>Hexapoda</taxon>
        <taxon>Insecta</taxon>
        <taxon>Pterygota</taxon>
        <taxon>Neoptera</taxon>
        <taxon>Paraneoptera</taxon>
        <taxon>Psocodea</taxon>
        <taxon>Troctomorpha</taxon>
        <taxon>Phthiraptera</taxon>
        <taxon>Anoplura</taxon>
        <taxon>Polyplacidae</taxon>
        <taxon>Polyplax</taxon>
    </lineage>
</organism>
<dbReference type="Proteomes" id="UP001372834">
    <property type="component" value="Unassembled WGS sequence"/>
</dbReference>
<evidence type="ECO:0000313" key="5">
    <source>
        <dbReference type="Proteomes" id="UP001359485"/>
    </source>
</evidence>
<feature type="region of interest" description="Disordered" evidence="1">
    <location>
        <begin position="112"/>
        <end position="163"/>
    </location>
</feature>
<evidence type="ECO:0000313" key="6">
    <source>
        <dbReference type="Proteomes" id="UP001372834"/>
    </source>
</evidence>
<sequence length="163" mass="17873">MKSLLGCLFVFLAVCVISDASPYNKYGRTCKDILCTVREECVMQRDECTGYSDKCGTYPTCKRKPGVGKTGCAAMKCPTGHFCSIRQENCDKPPCQIKPTCIAFRTPSPNRATNIPNEKESNGTVASDCTTPLPEPETEKKEPDDSKCPLETDPETPEDCPFA</sequence>
<dbReference type="Proteomes" id="UP001359485">
    <property type="component" value="Unassembled WGS sequence"/>
</dbReference>
<dbReference type="PANTHER" id="PTHR39956:SF1">
    <property type="entry name" value="GH09530P-RELATED"/>
    <property type="match status" value="1"/>
</dbReference>
<evidence type="ECO:0000256" key="1">
    <source>
        <dbReference type="SAM" id="MobiDB-lite"/>
    </source>
</evidence>
<gene>
    <name evidence="4" type="ORF">RUM43_006797</name>
    <name evidence="3" type="ORF">RUM44_001497</name>
</gene>
<evidence type="ECO:0000256" key="2">
    <source>
        <dbReference type="SAM" id="SignalP"/>
    </source>
</evidence>
<dbReference type="PANTHER" id="PTHR39956">
    <property type="entry name" value="GH09530P-RELATED"/>
    <property type="match status" value="1"/>
</dbReference>
<feature type="compositionally biased region" description="Polar residues" evidence="1">
    <location>
        <begin position="112"/>
        <end position="129"/>
    </location>
</feature>
<dbReference type="EMBL" id="JAWJWF010000047">
    <property type="protein sequence ID" value="KAK6621690.1"/>
    <property type="molecule type" value="Genomic_DNA"/>
</dbReference>
<comment type="caution">
    <text evidence="4">The sequence shown here is derived from an EMBL/GenBank/DDBJ whole genome shotgun (WGS) entry which is preliminary data.</text>
</comment>
<feature type="compositionally biased region" description="Basic and acidic residues" evidence="1">
    <location>
        <begin position="137"/>
        <end position="150"/>
    </location>
</feature>